<evidence type="ECO:0000313" key="4">
    <source>
        <dbReference type="Proteomes" id="UP001454036"/>
    </source>
</evidence>
<proteinExistence type="predicted"/>
<keyword evidence="4" id="KW-1185">Reference proteome</keyword>
<protein>
    <recommendedName>
        <fullName evidence="5">Pentatricopeptide repeat-containing protein</fullName>
    </recommendedName>
</protein>
<organism evidence="3 4">
    <name type="scientific">Lithospermum erythrorhizon</name>
    <name type="common">Purple gromwell</name>
    <name type="synonym">Lithospermum officinale var. erythrorhizon</name>
    <dbReference type="NCBI Taxonomy" id="34254"/>
    <lineage>
        <taxon>Eukaryota</taxon>
        <taxon>Viridiplantae</taxon>
        <taxon>Streptophyta</taxon>
        <taxon>Embryophyta</taxon>
        <taxon>Tracheophyta</taxon>
        <taxon>Spermatophyta</taxon>
        <taxon>Magnoliopsida</taxon>
        <taxon>eudicotyledons</taxon>
        <taxon>Gunneridae</taxon>
        <taxon>Pentapetalae</taxon>
        <taxon>asterids</taxon>
        <taxon>lamiids</taxon>
        <taxon>Boraginales</taxon>
        <taxon>Boraginaceae</taxon>
        <taxon>Boraginoideae</taxon>
        <taxon>Lithospermeae</taxon>
        <taxon>Lithospermum</taxon>
    </lineage>
</organism>
<feature type="repeat" description="PPR" evidence="2">
    <location>
        <begin position="103"/>
        <end position="137"/>
    </location>
</feature>
<dbReference type="NCBIfam" id="TIGR00756">
    <property type="entry name" value="PPR"/>
    <property type="match status" value="2"/>
</dbReference>
<evidence type="ECO:0008006" key="5">
    <source>
        <dbReference type="Google" id="ProtNLM"/>
    </source>
</evidence>
<keyword evidence="1" id="KW-0677">Repeat</keyword>
<dbReference type="EMBL" id="BAABME010004086">
    <property type="protein sequence ID" value="GAA0161132.1"/>
    <property type="molecule type" value="Genomic_DNA"/>
</dbReference>
<feature type="repeat" description="PPR" evidence="2">
    <location>
        <begin position="28"/>
        <end position="62"/>
    </location>
</feature>
<name>A0AAV3QDC4_LITER</name>
<dbReference type="InterPro" id="IPR011990">
    <property type="entry name" value="TPR-like_helical_dom_sf"/>
</dbReference>
<dbReference type="Pfam" id="PF13812">
    <property type="entry name" value="PPR_3"/>
    <property type="match status" value="1"/>
</dbReference>
<dbReference type="Proteomes" id="UP001454036">
    <property type="component" value="Unassembled WGS sequence"/>
</dbReference>
<dbReference type="Pfam" id="PF01535">
    <property type="entry name" value="PPR"/>
    <property type="match status" value="1"/>
</dbReference>
<evidence type="ECO:0000256" key="2">
    <source>
        <dbReference type="PROSITE-ProRule" id="PRU00708"/>
    </source>
</evidence>
<dbReference type="AlphaFoldDB" id="A0AAV3QDC4"/>
<dbReference type="InterPro" id="IPR002885">
    <property type="entry name" value="PPR_rpt"/>
</dbReference>
<dbReference type="PANTHER" id="PTHR47942">
    <property type="entry name" value="TETRATRICOPEPTIDE REPEAT (TPR)-LIKE SUPERFAMILY PROTEIN-RELATED"/>
    <property type="match status" value="1"/>
</dbReference>
<reference evidence="3 4" key="1">
    <citation type="submission" date="2024-01" db="EMBL/GenBank/DDBJ databases">
        <title>The complete chloroplast genome sequence of Lithospermum erythrorhizon: insights into the phylogenetic relationship among Boraginaceae species and the maternal lineages of purple gromwells.</title>
        <authorList>
            <person name="Okada T."/>
            <person name="Watanabe K."/>
        </authorList>
    </citation>
    <scope>NUCLEOTIDE SEQUENCE [LARGE SCALE GENOMIC DNA]</scope>
</reference>
<dbReference type="Gene3D" id="1.25.40.10">
    <property type="entry name" value="Tetratricopeptide repeat domain"/>
    <property type="match status" value="1"/>
</dbReference>
<comment type="caution">
    <text evidence="3">The sequence shown here is derived from an EMBL/GenBank/DDBJ whole genome shotgun (WGS) entry which is preliminary data.</text>
</comment>
<dbReference type="InterPro" id="IPR051222">
    <property type="entry name" value="PPR/CCM1_RNA-binding"/>
</dbReference>
<dbReference type="PANTHER" id="PTHR47942:SF22">
    <property type="entry name" value="OS04G0643700 PROTEIN"/>
    <property type="match status" value="1"/>
</dbReference>
<dbReference type="PROSITE" id="PS51375">
    <property type="entry name" value="PPR"/>
    <property type="match status" value="3"/>
</dbReference>
<evidence type="ECO:0000256" key="1">
    <source>
        <dbReference type="ARBA" id="ARBA00022737"/>
    </source>
</evidence>
<gene>
    <name evidence="3" type="ORF">LIER_17522</name>
</gene>
<accession>A0AAV3QDC4</accession>
<feature type="repeat" description="PPR" evidence="2">
    <location>
        <begin position="63"/>
        <end position="102"/>
    </location>
</feature>
<sequence>MDIVCKSGKPLKAVMLYKVMKKKGIELDVVAYNTVIRDIGILDGVDTSIRILKEMIELGCQPNVVTYNMVLKLYCEVGKYRDMISRPVLTIWKKIEEHGVSPDEFVYNALIDALVQKGMIDMARMYDEEMFKKGLSAKPRAELESKPATVTRS</sequence>
<evidence type="ECO:0000313" key="3">
    <source>
        <dbReference type="EMBL" id="GAA0161132.1"/>
    </source>
</evidence>